<keyword evidence="3" id="KW-1185">Reference proteome</keyword>
<dbReference type="InterPro" id="IPR027417">
    <property type="entry name" value="P-loop_NTPase"/>
</dbReference>
<reference evidence="3" key="1">
    <citation type="submission" date="2016-06" db="EMBL/GenBank/DDBJ databases">
        <authorList>
            <person name="Varghese N."/>
            <person name="Submissions Spin"/>
        </authorList>
    </citation>
    <scope>NUCLEOTIDE SEQUENCE [LARGE SCALE GENOMIC DNA]</scope>
    <source>
        <strain evidence="3">DSM 44815</strain>
    </source>
</reference>
<keyword evidence="2" id="KW-0282">Flagellum</keyword>
<dbReference type="Proteomes" id="UP000199385">
    <property type="component" value="Chromosome I"/>
</dbReference>
<feature type="compositionally biased region" description="Low complexity" evidence="1">
    <location>
        <begin position="92"/>
        <end position="112"/>
    </location>
</feature>
<protein>
    <submittedName>
        <fullName evidence="2">MinD-like ATPase involved in chromosome partitioning or flagellar assembly</fullName>
    </submittedName>
</protein>
<dbReference type="PATRIC" id="fig|261654.4.peg.4775"/>
<feature type="compositionally biased region" description="Pro residues" evidence="1">
    <location>
        <begin position="291"/>
        <end position="307"/>
    </location>
</feature>
<feature type="compositionally biased region" description="Pro residues" evidence="1">
    <location>
        <begin position="147"/>
        <end position="162"/>
    </location>
</feature>
<dbReference type="GO" id="GO:0016887">
    <property type="term" value="F:ATP hydrolysis activity"/>
    <property type="evidence" value="ECO:0007669"/>
    <property type="project" value="TreeGrafter"/>
</dbReference>
<name>A0A1A9A232_9ACTN</name>
<keyword evidence="2" id="KW-0969">Cilium</keyword>
<feature type="compositionally biased region" description="Pro residues" evidence="1">
    <location>
        <begin position="251"/>
        <end position="268"/>
    </location>
</feature>
<dbReference type="GO" id="GO:0005829">
    <property type="term" value="C:cytosol"/>
    <property type="evidence" value="ECO:0007669"/>
    <property type="project" value="TreeGrafter"/>
</dbReference>
<dbReference type="SUPFAM" id="SSF52540">
    <property type="entry name" value="P-loop containing nucleoside triphosphate hydrolases"/>
    <property type="match status" value="1"/>
</dbReference>
<proteinExistence type="predicted"/>
<keyword evidence="2" id="KW-0966">Cell projection</keyword>
<dbReference type="EMBL" id="LT594323">
    <property type="protein sequence ID" value="SBT50249.1"/>
    <property type="molecule type" value="Genomic_DNA"/>
</dbReference>
<dbReference type="RefSeq" id="WP_091668046.1">
    <property type="nucleotide sequence ID" value="NZ_LT594323.1"/>
</dbReference>
<feature type="region of interest" description="Disordered" evidence="1">
    <location>
        <begin position="1"/>
        <end position="356"/>
    </location>
</feature>
<feature type="compositionally biased region" description="Basic and acidic residues" evidence="1">
    <location>
        <begin position="1"/>
        <end position="23"/>
    </location>
</feature>
<feature type="compositionally biased region" description="Low complexity" evidence="1">
    <location>
        <begin position="163"/>
        <end position="173"/>
    </location>
</feature>
<dbReference type="GO" id="GO:0005524">
    <property type="term" value="F:ATP binding"/>
    <property type="evidence" value="ECO:0007669"/>
    <property type="project" value="TreeGrafter"/>
</dbReference>
<dbReference type="Gene3D" id="3.40.50.300">
    <property type="entry name" value="P-loop containing nucleotide triphosphate hydrolases"/>
    <property type="match status" value="1"/>
</dbReference>
<feature type="compositionally biased region" description="Gly residues" evidence="1">
    <location>
        <begin position="272"/>
        <end position="284"/>
    </location>
</feature>
<dbReference type="PANTHER" id="PTHR43384:SF14">
    <property type="entry name" value="ESX-1 SECRETION-ASSOCIATED PROTEIN ESPI"/>
    <property type="match status" value="1"/>
</dbReference>
<sequence length="651" mass="67346">MVHENADRAHVPGEPQVPERDIEPLWPPEQSGPGWPEPLVPAPRAAQPAVDLDLPFTLDPPATAATRPDPTPAPQAVGPAPDVATGMSATPAGATRAGTDGSTAGGRAATTGVGEPAGGAGPDGRGESPWAQPPQRSTGGEPAAGEPAPPVPDLPSTAPLPPGTEGLLTPVGTAPLGRAEEGPSTTPAGPSVTPAGPVHHATDGRPEPHPGPEAAAPHPGPGPAAVAGPHADPDAAAPAGAYPDRPGARPAEPPAPGAPRLGPFPPAPAYGNGSGYPVGYGQPGYPGESAYPPPTAAPAPGWYPPPVAGAGSPQPGPPGPQQPAGPPAQPAGYPEPAWTPEAGATPTAEDFARRRQVRPVDPVATMGVRAVVNRMGLVRLPPGRHEQELRRDIEMVRRNFGGLRQVTVVNPKGGAGKTVAILLLAMTFGQKRGGYVLAWDNNETQGTLGMRAQQDFHSRTVRDMLRDLAQFQGPHGRVGDLSQYVRSQGEGMFDVLASDESATGGEMLTAAAFAEIREVVSRFYKLIFVDTGNNVRAQNWQAAMDATDQLVVTMSARNDSAETAARMLDHLEQSGRQRLVRQAVTVVSMPPSRKEIDLPAIQEHFAARTRAVLLAPYERLIDTGEPLRYGQLSAATRDAWLKIAASVAEGL</sequence>
<feature type="compositionally biased region" description="Pro residues" evidence="1">
    <location>
        <begin position="314"/>
        <end position="329"/>
    </location>
</feature>
<dbReference type="PANTHER" id="PTHR43384">
    <property type="entry name" value="SEPTUM SITE-DETERMINING PROTEIN MIND HOMOLOG, CHLOROPLASTIC-RELATED"/>
    <property type="match status" value="1"/>
</dbReference>
<gene>
    <name evidence="2" type="ORF">GA0070611_4705</name>
</gene>
<evidence type="ECO:0000313" key="3">
    <source>
        <dbReference type="Proteomes" id="UP000199385"/>
    </source>
</evidence>
<accession>A0A1A9A232</accession>
<dbReference type="InterPro" id="IPR050625">
    <property type="entry name" value="ParA/MinD_ATPase"/>
</dbReference>
<dbReference type="OrthoDB" id="4640801at2"/>
<dbReference type="AlphaFoldDB" id="A0A1A9A232"/>
<evidence type="ECO:0000313" key="2">
    <source>
        <dbReference type="EMBL" id="SBT50249.1"/>
    </source>
</evidence>
<feature type="compositionally biased region" description="Low complexity" evidence="1">
    <location>
        <begin position="212"/>
        <end position="250"/>
    </location>
</feature>
<dbReference type="STRING" id="261654.GA0070611_4705"/>
<feature type="compositionally biased region" description="Low complexity" evidence="1">
    <location>
        <begin position="57"/>
        <end position="68"/>
    </location>
</feature>
<dbReference type="GO" id="GO:0051782">
    <property type="term" value="P:negative regulation of cell division"/>
    <property type="evidence" value="ECO:0007669"/>
    <property type="project" value="TreeGrafter"/>
</dbReference>
<organism evidence="2 3">
    <name type="scientific">Micromonospora auratinigra</name>
    <dbReference type="NCBI Taxonomy" id="261654"/>
    <lineage>
        <taxon>Bacteria</taxon>
        <taxon>Bacillati</taxon>
        <taxon>Actinomycetota</taxon>
        <taxon>Actinomycetes</taxon>
        <taxon>Micromonosporales</taxon>
        <taxon>Micromonosporaceae</taxon>
        <taxon>Micromonospora</taxon>
    </lineage>
</organism>
<feature type="compositionally biased region" description="Basic and acidic residues" evidence="1">
    <location>
        <begin position="200"/>
        <end position="210"/>
    </location>
</feature>
<dbReference type="GO" id="GO:0009898">
    <property type="term" value="C:cytoplasmic side of plasma membrane"/>
    <property type="evidence" value="ECO:0007669"/>
    <property type="project" value="TreeGrafter"/>
</dbReference>
<evidence type="ECO:0000256" key="1">
    <source>
        <dbReference type="SAM" id="MobiDB-lite"/>
    </source>
</evidence>